<dbReference type="InterPro" id="IPR016084">
    <property type="entry name" value="Haem_Oase-like_multi-hlx"/>
</dbReference>
<comment type="caution">
    <text evidence="3">The sequence shown here is derived from an EMBL/GenBank/DDBJ whole genome shotgun (WGS) entry which is preliminary data.</text>
</comment>
<dbReference type="RefSeq" id="WP_273940677.1">
    <property type="nucleotide sequence ID" value="NZ_CP097263.1"/>
</dbReference>
<dbReference type="PANTHER" id="PTHR43198:SF2">
    <property type="entry name" value="SI:CH1073-67J19.1-RELATED"/>
    <property type="match status" value="1"/>
</dbReference>
<gene>
    <name evidence="3" type="ORF">ACFFH7_18220</name>
</gene>
<dbReference type="InterPro" id="IPR050967">
    <property type="entry name" value="Thiamine_Salvage_TenA"/>
</dbReference>
<evidence type="ECO:0000256" key="1">
    <source>
        <dbReference type="ARBA" id="ARBA00004948"/>
    </source>
</evidence>
<dbReference type="Proteomes" id="UP001589810">
    <property type="component" value="Unassembled WGS sequence"/>
</dbReference>
<name>A0ABV6MSY9_9PSEU</name>
<sequence length="228" mass="25762">MASFVDHCHERAADVWHAYRHHPWIEAMAAGRLPVEKFVSFQVNDAPYIVDLHRSLAFGVAKAPGTPWAKAAATVIDDVWVHNEIDTKRVLLADLGYTEELRIGRDAYIPAREAYANHLVRTALEGDIGQIASALLPCAMFTQVIGARFRGMQIAGPPAYQKWADIYVQRAVHRMAEAHAEVMETESARTDEAGREHMYLCYLRSLQHQVDVFDAAWELDIAWPGERR</sequence>
<dbReference type="EMBL" id="JBHLUD010000005">
    <property type="protein sequence ID" value="MFC0543443.1"/>
    <property type="molecule type" value="Genomic_DNA"/>
</dbReference>
<comment type="pathway">
    <text evidence="1">Cofactor biosynthesis; thiamine diphosphate biosynthesis.</text>
</comment>
<evidence type="ECO:0000313" key="4">
    <source>
        <dbReference type="Proteomes" id="UP001589810"/>
    </source>
</evidence>
<reference evidence="3 4" key="1">
    <citation type="submission" date="2024-09" db="EMBL/GenBank/DDBJ databases">
        <authorList>
            <person name="Sun Q."/>
            <person name="Mori K."/>
        </authorList>
    </citation>
    <scope>NUCLEOTIDE SEQUENCE [LARGE SCALE GENOMIC DNA]</scope>
    <source>
        <strain evidence="3 4">TBRC 1432</strain>
    </source>
</reference>
<accession>A0ABV6MSY9</accession>
<keyword evidence="4" id="KW-1185">Reference proteome</keyword>
<evidence type="ECO:0000259" key="2">
    <source>
        <dbReference type="Pfam" id="PF03070"/>
    </source>
</evidence>
<evidence type="ECO:0000313" key="3">
    <source>
        <dbReference type="EMBL" id="MFC0543443.1"/>
    </source>
</evidence>
<protein>
    <submittedName>
        <fullName evidence="3">TenA family protein</fullName>
    </submittedName>
</protein>
<dbReference type="Pfam" id="PF03070">
    <property type="entry name" value="TENA_THI-4"/>
    <property type="match status" value="1"/>
</dbReference>
<dbReference type="SUPFAM" id="SSF48613">
    <property type="entry name" value="Heme oxygenase-like"/>
    <property type="match status" value="1"/>
</dbReference>
<dbReference type="InterPro" id="IPR004305">
    <property type="entry name" value="Thiaminase-2/PQQC"/>
</dbReference>
<organism evidence="3 4">
    <name type="scientific">Kutzneria chonburiensis</name>
    <dbReference type="NCBI Taxonomy" id="1483604"/>
    <lineage>
        <taxon>Bacteria</taxon>
        <taxon>Bacillati</taxon>
        <taxon>Actinomycetota</taxon>
        <taxon>Actinomycetes</taxon>
        <taxon>Pseudonocardiales</taxon>
        <taxon>Pseudonocardiaceae</taxon>
        <taxon>Kutzneria</taxon>
    </lineage>
</organism>
<dbReference type="PANTHER" id="PTHR43198">
    <property type="entry name" value="BIFUNCTIONAL TH2 PROTEIN"/>
    <property type="match status" value="1"/>
</dbReference>
<feature type="domain" description="Thiaminase-2/PQQC" evidence="2">
    <location>
        <begin position="9"/>
        <end position="218"/>
    </location>
</feature>
<proteinExistence type="predicted"/>
<dbReference type="Gene3D" id="1.20.910.10">
    <property type="entry name" value="Heme oxygenase-like"/>
    <property type="match status" value="1"/>
</dbReference>